<dbReference type="RefSeq" id="XP_030980605.1">
    <property type="nucleotide sequence ID" value="XM_031127867.1"/>
</dbReference>
<evidence type="ECO:0000313" key="3">
    <source>
        <dbReference type="RefSeq" id="XP_030980605.1"/>
    </source>
</evidence>
<dbReference type="SUPFAM" id="SSF53167">
    <property type="entry name" value="Purine and uridine phosphorylases"/>
    <property type="match status" value="1"/>
</dbReference>
<dbReference type="AlphaFoldDB" id="A0A6P8B0C7"/>
<dbReference type="Proteomes" id="UP000515153">
    <property type="component" value="Unplaced"/>
</dbReference>
<dbReference type="Gene3D" id="3.40.50.1580">
    <property type="entry name" value="Nucleoside phosphorylase domain"/>
    <property type="match status" value="2"/>
</dbReference>
<dbReference type="InterPro" id="IPR053137">
    <property type="entry name" value="NLR-like"/>
</dbReference>
<proteinExistence type="predicted"/>
<feature type="chain" id="PRO_5028365461" evidence="1">
    <location>
        <begin position="23"/>
        <end position="113"/>
    </location>
</feature>
<reference evidence="3" key="3">
    <citation type="submission" date="2025-08" db="UniProtKB">
        <authorList>
            <consortium name="RefSeq"/>
        </authorList>
    </citation>
    <scope>IDENTIFICATION</scope>
    <source>
        <strain evidence="3">NI907</strain>
    </source>
</reference>
<name>A0A6P8B0C7_PYRGI</name>
<dbReference type="PANTHER" id="PTHR46082:SF6">
    <property type="entry name" value="AAA+ ATPASE DOMAIN-CONTAINING PROTEIN-RELATED"/>
    <property type="match status" value="1"/>
</dbReference>
<reference evidence="3" key="2">
    <citation type="submission" date="2019-10" db="EMBL/GenBank/DDBJ databases">
        <authorList>
            <consortium name="NCBI Genome Project"/>
        </authorList>
    </citation>
    <scope>NUCLEOTIDE SEQUENCE</scope>
    <source>
        <strain evidence="3">NI907</strain>
    </source>
</reference>
<evidence type="ECO:0000256" key="1">
    <source>
        <dbReference type="SAM" id="SignalP"/>
    </source>
</evidence>
<accession>A0A6P8B0C7</accession>
<organism evidence="2 3">
    <name type="scientific">Pyricularia grisea</name>
    <name type="common">Crabgrass-specific blast fungus</name>
    <name type="synonym">Magnaporthe grisea</name>
    <dbReference type="NCBI Taxonomy" id="148305"/>
    <lineage>
        <taxon>Eukaryota</taxon>
        <taxon>Fungi</taxon>
        <taxon>Dikarya</taxon>
        <taxon>Ascomycota</taxon>
        <taxon>Pezizomycotina</taxon>
        <taxon>Sordariomycetes</taxon>
        <taxon>Sordariomycetidae</taxon>
        <taxon>Magnaporthales</taxon>
        <taxon>Pyriculariaceae</taxon>
        <taxon>Pyricularia</taxon>
    </lineage>
</organism>
<dbReference type="GO" id="GO:0009116">
    <property type="term" value="P:nucleoside metabolic process"/>
    <property type="evidence" value="ECO:0007669"/>
    <property type="project" value="InterPro"/>
</dbReference>
<gene>
    <name evidence="3" type="ORF">PgNI_07862</name>
</gene>
<protein>
    <submittedName>
        <fullName evidence="3">Uncharacterized protein</fullName>
    </submittedName>
</protein>
<reference evidence="3" key="1">
    <citation type="journal article" date="2019" name="Mol. Biol. Evol.">
        <title>Blast fungal genomes show frequent chromosomal changes, gene gains and losses, and effector gene turnover.</title>
        <authorList>
            <person name="Gomez Luciano L.B."/>
            <person name="Jason Tsai I."/>
            <person name="Chuma I."/>
            <person name="Tosa Y."/>
            <person name="Chen Y.H."/>
            <person name="Li J.Y."/>
            <person name="Li M.Y."/>
            <person name="Jade Lu M.Y."/>
            <person name="Nakayashiki H."/>
            <person name="Li W.H."/>
        </authorList>
    </citation>
    <scope>NUCLEOTIDE SEQUENCE</scope>
    <source>
        <strain evidence="3">NI907</strain>
    </source>
</reference>
<feature type="signal peptide" evidence="1">
    <location>
        <begin position="1"/>
        <end position="22"/>
    </location>
</feature>
<dbReference type="GeneID" id="41962776"/>
<dbReference type="KEGG" id="pgri:PgNI_07862"/>
<keyword evidence="1" id="KW-0732">Signal</keyword>
<keyword evidence="2" id="KW-1185">Reference proteome</keyword>
<evidence type="ECO:0000313" key="2">
    <source>
        <dbReference type="Proteomes" id="UP000515153"/>
    </source>
</evidence>
<dbReference type="PANTHER" id="PTHR46082">
    <property type="entry name" value="ATP/GTP-BINDING PROTEIN-RELATED"/>
    <property type="match status" value="1"/>
</dbReference>
<dbReference type="InterPro" id="IPR035994">
    <property type="entry name" value="Nucleoside_phosphorylase_sf"/>
</dbReference>
<sequence>MLAGHCVVIVTWAPGLTGNVNAGRVTGSVSRTFSCLRMDMLVGVGGGVPRAQPSDDPTQDLHVGDIVVGWPGDGRPAIATGNAVVRDGERRDQIRDLCNGAFCIEMEAAGGPL</sequence>
<dbReference type="GO" id="GO:0003824">
    <property type="term" value="F:catalytic activity"/>
    <property type="evidence" value="ECO:0007669"/>
    <property type="project" value="InterPro"/>
</dbReference>